<dbReference type="PATRIC" id="fig|1280953.3.peg.2423"/>
<dbReference type="STRING" id="1280953.HOC_12017"/>
<dbReference type="OrthoDB" id="8073068at2"/>
<organism evidence="1 2">
    <name type="scientific">Hyphomonas oceanitis SCH89</name>
    <dbReference type="NCBI Taxonomy" id="1280953"/>
    <lineage>
        <taxon>Bacteria</taxon>
        <taxon>Pseudomonadati</taxon>
        <taxon>Pseudomonadota</taxon>
        <taxon>Alphaproteobacteria</taxon>
        <taxon>Hyphomonadales</taxon>
        <taxon>Hyphomonadaceae</taxon>
        <taxon>Hyphomonas</taxon>
    </lineage>
</organism>
<sequence>MSSRILGALLFALTLSSCSGEQEGPSRSGSASSHAPRPPSFFYRMKADFILKETDETVQFDYVAACGGVVQNYSYTTPSVFYTHHPIIMFQPVGEGQALGLVTIDMCDNWKWGKVEFGPRAGKSRIPDDLRPLAIWFDDIDDLSRGWGYKTDDAYESPLAKMKFVSASVSVTDKSDWEKWRAEAEASYEQIGVLPGPWGYSYTNEEMRSRAKAAHEGGLGIVSPQCTSVFRVKIHKDVADAIFAKSTDDIGRYWFTTESAKIALDETTKLFSRDGPLQDGHSYRDYVSGGKQYSGTLRRSGGGYIIPMGETADNAKGFAYRDVYPFQTRSLAMPAVEMAQDTYYQKVLLYPEYLGFGACSSSLNPIDSLQRTSPWLRGTERQYDAPFDPEGLSKRHVLMVGDIPVEGVPRSTYFAQDPPNIIDREGFLLGPDH</sequence>
<evidence type="ECO:0000313" key="1">
    <source>
        <dbReference type="EMBL" id="KDA02109.1"/>
    </source>
</evidence>
<reference evidence="1 2" key="1">
    <citation type="journal article" date="2014" name="Antonie Van Leeuwenhoek">
        <title>Hyphomonas beringensis sp. nov. and Hyphomonas chukchiensis sp. nov., isolated from surface seawater of the Bering Sea and Chukchi Sea.</title>
        <authorList>
            <person name="Li C."/>
            <person name="Lai Q."/>
            <person name="Li G."/>
            <person name="Dong C."/>
            <person name="Wang J."/>
            <person name="Liao Y."/>
            <person name="Shao Z."/>
        </authorList>
    </citation>
    <scope>NUCLEOTIDE SEQUENCE [LARGE SCALE GENOMIC DNA]</scope>
    <source>
        <strain evidence="1 2">SCH89</strain>
    </source>
</reference>
<proteinExistence type="predicted"/>
<dbReference type="PROSITE" id="PS51257">
    <property type="entry name" value="PROKAR_LIPOPROTEIN"/>
    <property type="match status" value="1"/>
</dbReference>
<dbReference type="AlphaFoldDB" id="A0A059G5U9"/>
<protein>
    <recommendedName>
        <fullName evidence="3">Lipoprotein</fullName>
    </recommendedName>
</protein>
<accession>A0A059G5U9</accession>
<evidence type="ECO:0008006" key="3">
    <source>
        <dbReference type="Google" id="ProtNLM"/>
    </source>
</evidence>
<dbReference type="RefSeq" id="WP_162174836.1">
    <property type="nucleotide sequence ID" value="NZ_ARYL01000017.1"/>
</dbReference>
<comment type="caution">
    <text evidence="1">The sequence shown here is derived from an EMBL/GenBank/DDBJ whole genome shotgun (WGS) entry which is preliminary data.</text>
</comment>
<evidence type="ECO:0000313" key="2">
    <source>
        <dbReference type="Proteomes" id="UP000024942"/>
    </source>
</evidence>
<dbReference type="EMBL" id="ARYL01000017">
    <property type="protein sequence ID" value="KDA02109.1"/>
    <property type="molecule type" value="Genomic_DNA"/>
</dbReference>
<keyword evidence="2" id="KW-1185">Reference proteome</keyword>
<gene>
    <name evidence="1" type="ORF">HOC_12017</name>
</gene>
<dbReference type="Proteomes" id="UP000024942">
    <property type="component" value="Unassembled WGS sequence"/>
</dbReference>
<name>A0A059G5U9_9PROT</name>